<organism evidence="6 7">
    <name type="scientific">Staphylotrichum longicolle</name>
    <dbReference type="NCBI Taxonomy" id="669026"/>
    <lineage>
        <taxon>Eukaryota</taxon>
        <taxon>Fungi</taxon>
        <taxon>Dikarya</taxon>
        <taxon>Ascomycota</taxon>
        <taxon>Pezizomycotina</taxon>
        <taxon>Sordariomycetes</taxon>
        <taxon>Sordariomycetidae</taxon>
        <taxon>Sordariales</taxon>
        <taxon>Chaetomiaceae</taxon>
        <taxon>Staphylotrichum</taxon>
    </lineage>
</organism>
<keyword evidence="7" id="KW-1185">Reference proteome</keyword>
<gene>
    <name evidence="6" type="ORF">NEMBOFW57_007157</name>
</gene>
<dbReference type="Proteomes" id="UP001197093">
    <property type="component" value="Unassembled WGS sequence"/>
</dbReference>
<evidence type="ECO:0000256" key="4">
    <source>
        <dbReference type="ARBA" id="ARBA00022777"/>
    </source>
</evidence>
<evidence type="ECO:0000256" key="1">
    <source>
        <dbReference type="ARBA" id="ARBA00000085"/>
    </source>
</evidence>
<dbReference type="EMBL" id="JAHCVI010000003">
    <property type="protein sequence ID" value="KAG7287644.1"/>
    <property type="molecule type" value="Genomic_DNA"/>
</dbReference>
<dbReference type="NCBIfam" id="TIGR00229">
    <property type="entry name" value="sensory_box"/>
    <property type="match status" value="1"/>
</dbReference>
<dbReference type="PANTHER" id="PTHR43047">
    <property type="entry name" value="TWO-COMPONENT HISTIDINE PROTEIN KINASE"/>
    <property type="match status" value="1"/>
</dbReference>
<dbReference type="AlphaFoldDB" id="A0AAD4HV06"/>
<proteinExistence type="predicted"/>
<dbReference type="EC" id="2.7.13.3" evidence="2"/>
<comment type="caution">
    <text evidence="6">The sequence shown here is derived from an EMBL/GenBank/DDBJ whole genome shotgun (WGS) entry which is preliminary data.</text>
</comment>
<dbReference type="Gene3D" id="1.10.287.130">
    <property type="match status" value="1"/>
</dbReference>
<dbReference type="Gene3D" id="3.30.450.20">
    <property type="entry name" value="PAS domain"/>
    <property type="match status" value="1"/>
</dbReference>
<dbReference type="GO" id="GO:0000155">
    <property type="term" value="F:phosphorelay sensor kinase activity"/>
    <property type="evidence" value="ECO:0007669"/>
    <property type="project" value="InterPro"/>
</dbReference>
<dbReference type="PANTHER" id="PTHR43047:SF64">
    <property type="entry name" value="HISTIDINE KINASE CONTAINING CHEY-HOMOLOGOUS RECEIVER DOMAIN AND PAS DOMAIN-RELATED"/>
    <property type="match status" value="1"/>
</dbReference>
<dbReference type="Pfam" id="PF00512">
    <property type="entry name" value="HisKA"/>
    <property type="match status" value="1"/>
</dbReference>
<name>A0AAD4HV06_9PEZI</name>
<comment type="catalytic activity">
    <reaction evidence="1">
        <text>ATP + protein L-histidine = ADP + protein N-phospho-L-histidine.</text>
        <dbReference type="EC" id="2.7.13.3"/>
    </reaction>
</comment>
<evidence type="ECO:0000256" key="3">
    <source>
        <dbReference type="ARBA" id="ARBA00022679"/>
    </source>
</evidence>
<dbReference type="InterPro" id="IPR036097">
    <property type="entry name" value="HisK_dim/P_sf"/>
</dbReference>
<reference evidence="6" key="1">
    <citation type="submission" date="2023-02" db="EMBL/GenBank/DDBJ databases">
        <authorList>
            <person name="Palmer J.M."/>
        </authorList>
    </citation>
    <scope>NUCLEOTIDE SEQUENCE</scope>
    <source>
        <strain evidence="6">FW57</strain>
    </source>
</reference>
<evidence type="ECO:0000313" key="7">
    <source>
        <dbReference type="Proteomes" id="UP001197093"/>
    </source>
</evidence>
<dbReference type="InterPro" id="IPR035965">
    <property type="entry name" value="PAS-like_dom_sf"/>
</dbReference>
<accession>A0AAD4HV06</accession>
<dbReference type="InterPro" id="IPR000700">
    <property type="entry name" value="PAS-assoc_C"/>
</dbReference>
<keyword evidence="3" id="KW-0808">Transferase</keyword>
<dbReference type="SUPFAM" id="SSF55785">
    <property type="entry name" value="PYP-like sensor domain (PAS domain)"/>
    <property type="match status" value="2"/>
</dbReference>
<evidence type="ECO:0000259" key="5">
    <source>
        <dbReference type="PROSITE" id="PS50113"/>
    </source>
</evidence>
<dbReference type="InterPro" id="IPR003661">
    <property type="entry name" value="HisK_dim/P_dom"/>
</dbReference>
<dbReference type="SUPFAM" id="SSF47384">
    <property type="entry name" value="Homodimeric domain of signal transducing histidine kinase"/>
    <property type="match status" value="1"/>
</dbReference>
<evidence type="ECO:0000256" key="2">
    <source>
        <dbReference type="ARBA" id="ARBA00012438"/>
    </source>
</evidence>
<dbReference type="PROSITE" id="PS50113">
    <property type="entry name" value="PAC"/>
    <property type="match status" value="1"/>
</dbReference>
<dbReference type="CDD" id="cd00082">
    <property type="entry name" value="HisKA"/>
    <property type="match status" value="1"/>
</dbReference>
<sequence length="263" mass="29982">MSQKASSAQPAGPDFSLILDLAPLALLVLSPAWRITKASSRFLAEWRLSAGDCIGQQLVPFLDKQLHPPRPAHLAQLTASVDDAIASRSERITKPINTRYSISWRARIIPVFNRDELLSVLLEWHEGPYSTKDELVTIIGRYFSIFYSKDDLDIKKPEMELDICIRKGRVEDEGWRYRQDGSRFWANVVITAVYKNSVYVGFRKVTYDLTERKSVESRLIAAYEESDKLKSDFLANISHEIRTPIHGMLSAYTLLLDIPLSPR</sequence>
<keyword evidence="4" id="KW-0418">Kinase</keyword>
<protein>
    <recommendedName>
        <fullName evidence="2">histidine kinase</fullName>
        <ecNumber evidence="2">2.7.13.3</ecNumber>
    </recommendedName>
</protein>
<dbReference type="InterPro" id="IPR000014">
    <property type="entry name" value="PAS"/>
</dbReference>
<feature type="domain" description="PAC" evidence="5">
    <location>
        <begin position="170"/>
        <end position="221"/>
    </location>
</feature>
<evidence type="ECO:0000313" key="6">
    <source>
        <dbReference type="EMBL" id="KAG7287644.1"/>
    </source>
</evidence>